<evidence type="ECO:0000256" key="3">
    <source>
        <dbReference type="ARBA" id="ARBA00022473"/>
    </source>
</evidence>
<dbReference type="InterPro" id="IPR029034">
    <property type="entry name" value="Cystine-knot_cytokine"/>
</dbReference>
<evidence type="ECO:0000313" key="15">
    <source>
        <dbReference type="RefSeq" id="XP_022089107.1"/>
    </source>
</evidence>
<comment type="subcellular location">
    <subcellularLocation>
        <location evidence="1">Secreted</location>
    </subcellularLocation>
</comment>
<dbReference type="InterPro" id="IPR001839">
    <property type="entry name" value="TGF-b_C"/>
</dbReference>
<dbReference type="Pfam" id="PF00019">
    <property type="entry name" value="TGF_beta"/>
    <property type="match status" value="1"/>
</dbReference>
<dbReference type="Proteomes" id="UP000694845">
    <property type="component" value="Unplaced"/>
</dbReference>
<dbReference type="PANTHER" id="PTHR11848:SF263">
    <property type="entry name" value="PROTEIN DECAPENTAPLEGIC"/>
    <property type="match status" value="1"/>
</dbReference>
<dbReference type="InterPro" id="IPR017948">
    <property type="entry name" value="TGFb_CS"/>
</dbReference>
<feature type="region of interest" description="Disordered" evidence="11">
    <location>
        <begin position="296"/>
        <end position="322"/>
    </location>
</feature>
<organism evidence="14 15">
    <name type="scientific">Acanthaster planci</name>
    <name type="common">Crown-of-thorns starfish</name>
    <dbReference type="NCBI Taxonomy" id="133434"/>
    <lineage>
        <taxon>Eukaryota</taxon>
        <taxon>Metazoa</taxon>
        <taxon>Echinodermata</taxon>
        <taxon>Eleutherozoa</taxon>
        <taxon>Asterozoa</taxon>
        <taxon>Asteroidea</taxon>
        <taxon>Valvatacea</taxon>
        <taxon>Valvatida</taxon>
        <taxon>Acanthasteridae</taxon>
        <taxon>Acanthaster</taxon>
    </lineage>
</organism>
<keyword evidence="14" id="KW-1185">Reference proteome</keyword>
<keyword evidence="8" id="KW-1015">Disulfide bond</keyword>
<dbReference type="PROSITE" id="PS00250">
    <property type="entry name" value="TGF_BETA_1"/>
    <property type="match status" value="1"/>
</dbReference>
<dbReference type="InterPro" id="IPR015615">
    <property type="entry name" value="TGF-beta-rel"/>
</dbReference>
<evidence type="ECO:0000256" key="11">
    <source>
        <dbReference type="SAM" id="MobiDB-lite"/>
    </source>
</evidence>
<keyword evidence="5 12" id="KW-0732">Signal</keyword>
<evidence type="ECO:0000256" key="7">
    <source>
        <dbReference type="ARBA" id="ARBA00023030"/>
    </source>
</evidence>
<proteinExistence type="inferred from homology"/>
<dbReference type="RefSeq" id="XP_022089107.1">
    <property type="nucleotide sequence ID" value="XM_022233415.1"/>
</dbReference>
<dbReference type="AlphaFoldDB" id="A0A8B7Y982"/>
<evidence type="ECO:0000259" key="13">
    <source>
        <dbReference type="PROSITE" id="PS51362"/>
    </source>
</evidence>
<dbReference type="GO" id="GO:0030154">
    <property type="term" value="P:cell differentiation"/>
    <property type="evidence" value="ECO:0007669"/>
    <property type="project" value="UniProtKB-KW"/>
</dbReference>
<dbReference type="GO" id="GO:0051094">
    <property type="term" value="P:positive regulation of developmental process"/>
    <property type="evidence" value="ECO:0007669"/>
    <property type="project" value="UniProtKB-ARBA"/>
</dbReference>
<dbReference type="RefSeq" id="XP_022089108.1">
    <property type="nucleotide sequence ID" value="XM_022233416.1"/>
</dbReference>
<dbReference type="Gene3D" id="2.10.90.10">
    <property type="entry name" value="Cystine-knot cytokines"/>
    <property type="match status" value="1"/>
</dbReference>
<dbReference type="SUPFAM" id="SSF57501">
    <property type="entry name" value="Cystine-knot cytokines"/>
    <property type="match status" value="1"/>
</dbReference>
<name>A0A8B7Y982_ACAPL</name>
<dbReference type="GO" id="GO:0008083">
    <property type="term" value="F:growth factor activity"/>
    <property type="evidence" value="ECO:0007669"/>
    <property type="project" value="UniProtKB-KW"/>
</dbReference>
<evidence type="ECO:0000256" key="6">
    <source>
        <dbReference type="ARBA" id="ARBA00022782"/>
    </source>
</evidence>
<keyword evidence="6" id="KW-0221">Differentiation</keyword>
<evidence type="ECO:0000313" key="14">
    <source>
        <dbReference type="Proteomes" id="UP000694845"/>
    </source>
</evidence>
<evidence type="ECO:0000256" key="5">
    <source>
        <dbReference type="ARBA" id="ARBA00022729"/>
    </source>
</evidence>
<evidence type="ECO:0000256" key="9">
    <source>
        <dbReference type="ARBA" id="ARBA00023180"/>
    </source>
</evidence>
<evidence type="ECO:0000256" key="2">
    <source>
        <dbReference type="ARBA" id="ARBA00006656"/>
    </source>
</evidence>
<gene>
    <name evidence="15 16" type="primary">LOC110978423</name>
</gene>
<evidence type="ECO:0000256" key="4">
    <source>
        <dbReference type="ARBA" id="ARBA00022525"/>
    </source>
</evidence>
<dbReference type="GO" id="GO:0051240">
    <property type="term" value="P:positive regulation of multicellular organismal process"/>
    <property type="evidence" value="ECO:0007669"/>
    <property type="project" value="UniProtKB-ARBA"/>
</dbReference>
<reference evidence="15 16" key="1">
    <citation type="submission" date="2025-04" db="UniProtKB">
        <authorList>
            <consortium name="RefSeq"/>
        </authorList>
    </citation>
    <scope>IDENTIFICATION</scope>
</reference>
<feature type="compositionally biased region" description="Basic residues" evidence="11">
    <location>
        <begin position="300"/>
        <end position="322"/>
    </location>
</feature>
<dbReference type="KEGG" id="aplc:110978423"/>
<sequence length="426" mass="48632">MVGVPVMNRLLMLVVCYLLLLSCTHGAQAAGGKDEDSSPDAPEWDTKLRSREQVIRAFEKNLLNMFGLKAKPNPSRKIHVPQYMLDLYNAQTDSPISNLDINVRGKTNRYTNVVRSFHHQEQGGDYTSLLDESSPNGHGHRLTFNVSAIADNEVLTAAELRLFWKNHHSVSKRDLSDRDEEDSARHSERSHMHRVNVYQILKPLPKSKDVIKRLIDTKVVDIRNASWQSFDVRPALKDWRRSHRANHGIEVEVLDHRGRPITAHRNLRIARSVSDHEEPEDETWFEERPLIVTYTDDGRRKRAATSKRSSRQRSGKRKRKLKPNCRRHPLYVDFTDVGWNSWIVAPAGYQAFYCQGECPFPLVDHLNATNHAIVQTLVNSASPQLAPKACCVPTDLSAISMLYLDDSDSVILRNYQDMVVEGCGCR</sequence>
<dbReference type="GeneID" id="110978423"/>
<dbReference type="FunFam" id="2.10.90.10:FF:000103">
    <property type="entry name" value="Bone morphogenetic protein 16"/>
    <property type="match status" value="1"/>
</dbReference>
<keyword evidence="7 10" id="KW-0339">Growth factor</keyword>
<dbReference type="CDD" id="cd13760">
    <property type="entry name" value="TGF_beta_BMP2_like"/>
    <property type="match status" value="1"/>
</dbReference>
<dbReference type="Gene3D" id="2.60.120.970">
    <property type="match status" value="1"/>
</dbReference>
<dbReference type="InterPro" id="IPR001111">
    <property type="entry name" value="TGF-b_propeptide"/>
</dbReference>
<dbReference type="Pfam" id="PF00688">
    <property type="entry name" value="TGFb_propeptide"/>
    <property type="match status" value="1"/>
</dbReference>
<evidence type="ECO:0000256" key="12">
    <source>
        <dbReference type="SAM" id="SignalP"/>
    </source>
</evidence>
<evidence type="ECO:0000256" key="10">
    <source>
        <dbReference type="RuleBase" id="RU000354"/>
    </source>
</evidence>
<accession>A0A8B7Y982</accession>
<dbReference type="SMART" id="SM00204">
    <property type="entry name" value="TGFB"/>
    <property type="match status" value="1"/>
</dbReference>
<evidence type="ECO:0000256" key="1">
    <source>
        <dbReference type="ARBA" id="ARBA00004613"/>
    </source>
</evidence>
<dbReference type="PROSITE" id="PS51362">
    <property type="entry name" value="TGF_BETA_2"/>
    <property type="match status" value="1"/>
</dbReference>
<feature type="chain" id="PRO_5044665521" evidence="12">
    <location>
        <begin position="30"/>
        <end position="426"/>
    </location>
</feature>
<evidence type="ECO:0000256" key="8">
    <source>
        <dbReference type="ARBA" id="ARBA00023157"/>
    </source>
</evidence>
<protein>
    <submittedName>
        <fullName evidence="15 16">Bone morphogenetic protein 2-like</fullName>
    </submittedName>
</protein>
<dbReference type="GO" id="GO:0005615">
    <property type="term" value="C:extracellular space"/>
    <property type="evidence" value="ECO:0007669"/>
    <property type="project" value="TreeGrafter"/>
</dbReference>
<comment type="similarity">
    <text evidence="2 10">Belongs to the TGF-beta family.</text>
</comment>
<dbReference type="PANTHER" id="PTHR11848">
    <property type="entry name" value="TGF-BETA FAMILY"/>
    <property type="match status" value="1"/>
</dbReference>
<feature type="signal peptide" evidence="12">
    <location>
        <begin position="1"/>
        <end position="29"/>
    </location>
</feature>
<evidence type="ECO:0000313" key="16">
    <source>
        <dbReference type="RefSeq" id="XP_022089108.1"/>
    </source>
</evidence>
<dbReference type="OrthoDB" id="5987191at2759"/>
<feature type="domain" description="TGF-beta family profile" evidence="13">
    <location>
        <begin position="299"/>
        <end position="426"/>
    </location>
</feature>
<keyword evidence="4" id="KW-0964">Secreted</keyword>
<dbReference type="OMA" id="FQDVGWS"/>
<keyword evidence="3" id="KW-0217">Developmental protein</keyword>
<keyword evidence="9" id="KW-0325">Glycoprotein</keyword>
<dbReference type="GO" id="GO:0005125">
    <property type="term" value="F:cytokine activity"/>
    <property type="evidence" value="ECO:0007669"/>
    <property type="project" value="TreeGrafter"/>
</dbReference>